<feature type="compositionally biased region" description="Basic and acidic residues" evidence="1">
    <location>
        <begin position="178"/>
        <end position="187"/>
    </location>
</feature>
<dbReference type="EMBL" id="JADINB010000155">
    <property type="protein sequence ID" value="MBO8429721.1"/>
    <property type="molecule type" value="Genomic_DNA"/>
</dbReference>
<keyword evidence="2" id="KW-0472">Membrane</keyword>
<dbReference type="Proteomes" id="UP000823635">
    <property type="component" value="Unassembled WGS sequence"/>
</dbReference>
<accession>A0A9D9DNM1</accession>
<dbReference type="SUPFAM" id="SSF47781">
    <property type="entry name" value="RuvA domain 2-like"/>
    <property type="match status" value="3"/>
</dbReference>
<dbReference type="InterPro" id="IPR010994">
    <property type="entry name" value="RuvA_2-like"/>
</dbReference>
<feature type="region of interest" description="Disordered" evidence="1">
    <location>
        <begin position="166"/>
        <end position="187"/>
    </location>
</feature>
<dbReference type="Pfam" id="PF12836">
    <property type="entry name" value="HHH_3"/>
    <property type="match status" value="2"/>
</dbReference>
<comment type="caution">
    <text evidence="3">The sequence shown here is derived from an EMBL/GenBank/DDBJ whole genome shotgun (WGS) entry which is preliminary data.</text>
</comment>
<evidence type="ECO:0000256" key="2">
    <source>
        <dbReference type="SAM" id="Phobius"/>
    </source>
</evidence>
<reference evidence="3" key="2">
    <citation type="journal article" date="2021" name="PeerJ">
        <title>Extensive microbial diversity within the chicken gut microbiome revealed by metagenomics and culture.</title>
        <authorList>
            <person name="Gilroy R."/>
            <person name="Ravi A."/>
            <person name="Getino M."/>
            <person name="Pursley I."/>
            <person name="Horton D.L."/>
            <person name="Alikhan N.F."/>
            <person name="Baker D."/>
            <person name="Gharbi K."/>
            <person name="Hall N."/>
            <person name="Watson M."/>
            <person name="Adriaenssens E.M."/>
            <person name="Foster-Nyarko E."/>
            <person name="Jarju S."/>
            <person name="Secka A."/>
            <person name="Antonio M."/>
            <person name="Oren A."/>
            <person name="Chaudhuri R.R."/>
            <person name="La Ragione R."/>
            <person name="Hildebrand F."/>
            <person name="Pallen M.J."/>
        </authorList>
    </citation>
    <scope>NUCLEOTIDE SEQUENCE</scope>
    <source>
        <strain evidence="3">15467</strain>
    </source>
</reference>
<dbReference type="InterPro" id="IPR051675">
    <property type="entry name" value="Endo/Exo/Phosphatase_dom_1"/>
</dbReference>
<dbReference type="GO" id="GO:0015628">
    <property type="term" value="P:protein secretion by the type II secretion system"/>
    <property type="evidence" value="ECO:0007669"/>
    <property type="project" value="TreeGrafter"/>
</dbReference>
<feature type="compositionally biased region" description="Basic and acidic residues" evidence="1">
    <location>
        <begin position="54"/>
        <end position="71"/>
    </location>
</feature>
<dbReference type="GO" id="GO:0015627">
    <property type="term" value="C:type II protein secretion system complex"/>
    <property type="evidence" value="ECO:0007669"/>
    <property type="project" value="TreeGrafter"/>
</dbReference>
<evidence type="ECO:0000313" key="4">
    <source>
        <dbReference type="Proteomes" id="UP000823635"/>
    </source>
</evidence>
<gene>
    <name evidence="3" type="ORF">IAC68_07325</name>
</gene>
<dbReference type="AlphaFoldDB" id="A0A9D9DNM1"/>
<evidence type="ECO:0000313" key="3">
    <source>
        <dbReference type="EMBL" id="MBO8429721.1"/>
    </source>
</evidence>
<evidence type="ECO:0000256" key="1">
    <source>
        <dbReference type="SAM" id="MobiDB-lite"/>
    </source>
</evidence>
<reference evidence="3" key="1">
    <citation type="submission" date="2020-10" db="EMBL/GenBank/DDBJ databases">
        <authorList>
            <person name="Gilroy R."/>
        </authorList>
    </citation>
    <scope>NUCLEOTIDE SEQUENCE</scope>
    <source>
        <strain evidence="3">15467</strain>
    </source>
</reference>
<feature type="region of interest" description="Disordered" evidence="1">
    <location>
        <begin position="52"/>
        <end position="72"/>
    </location>
</feature>
<name>A0A9D9DNM1_9BACT</name>
<dbReference type="Gene3D" id="1.10.150.280">
    <property type="entry name" value="AF1531-like domain"/>
    <property type="match status" value="1"/>
</dbReference>
<sequence>MTGREKSPGRENDREHYYGKDGLTKSRAVGVTILMGALLLFQLIVFLTGEPEEESGRGGEKPGKITMDEPGSRPGGALCADTLFEFNPNTISADSLVLLGFTRKQAQVVLNYRAKGGVFRRKEDFAKIYSVSAQMYERLYDYITVPAGHAGNIGVAAADSFAGKRGRKRQYDSAQEPVPERSFSRDTAKGRTIWSPPELIVELNGADSAELVRLYGIGGYYAGKIIAYRERIGNFYTPEQLMEISGIDSTRYHGFKDNVVADTSMIRKFSLDTASWHFLSAHPYIGPYAARGILLLRQRFGAEYCTLENLERERLVAPGTRAALKHYIIEK</sequence>
<organism evidence="3 4">
    <name type="scientific">Candidatus Egerieousia excrementavium</name>
    <dbReference type="NCBI Taxonomy" id="2840778"/>
    <lineage>
        <taxon>Bacteria</taxon>
        <taxon>Pseudomonadati</taxon>
        <taxon>Bacteroidota</taxon>
        <taxon>Bacteroidia</taxon>
        <taxon>Bacteroidales</taxon>
        <taxon>Candidatus Egerieousia</taxon>
    </lineage>
</organism>
<proteinExistence type="predicted"/>
<protein>
    <submittedName>
        <fullName evidence="3">Helix-hairpin-helix domain-containing protein</fullName>
    </submittedName>
</protein>
<dbReference type="PANTHER" id="PTHR21180">
    <property type="entry name" value="ENDONUCLEASE/EXONUCLEASE/PHOSPHATASE FAMILY DOMAIN-CONTAINING PROTEIN 1"/>
    <property type="match status" value="1"/>
</dbReference>
<dbReference type="PANTHER" id="PTHR21180:SF32">
    <property type="entry name" value="ENDONUCLEASE_EXONUCLEASE_PHOSPHATASE FAMILY DOMAIN-CONTAINING PROTEIN 1"/>
    <property type="match status" value="1"/>
</dbReference>
<feature type="transmembrane region" description="Helical" evidence="2">
    <location>
        <begin position="28"/>
        <end position="47"/>
    </location>
</feature>
<keyword evidence="2" id="KW-1133">Transmembrane helix</keyword>
<keyword evidence="2" id="KW-0812">Transmembrane</keyword>